<dbReference type="RefSeq" id="WP_101357546.1">
    <property type="nucleotide sequence ID" value="NZ_NKXO01000003.1"/>
</dbReference>
<dbReference type="InterPro" id="IPR029041">
    <property type="entry name" value="FAD-linked_oxidoreductase-like"/>
</dbReference>
<organism evidence="3 4">
    <name type="scientific">Raineya orbicola</name>
    <dbReference type="NCBI Taxonomy" id="2016530"/>
    <lineage>
        <taxon>Bacteria</taxon>
        <taxon>Pseudomonadati</taxon>
        <taxon>Bacteroidota</taxon>
        <taxon>Cytophagia</taxon>
        <taxon>Cytophagales</taxon>
        <taxon>Raineyaceae</taxon>
        <taxon>Raineya</taxon>
    </lineage>
</organism>
<keyword evidence="4" id="KW-1185">Reference proteome</keyword>
<protein>
    <submittedName>
        <fullName evidence="3">Proline dehydrogenase</fullName>
    </submittedName>
</protein>
<accession>A0A2N3IKK6</accession>
<dbReference type="AlphaFoldDB" id="A0A2N3IKK6"/>
<dbReference type="GO" id="GO:0004657">
    <property type="term" value="F:proline dehydrogenase activity"/>
    <property type="evidence" value="ECO:0007669"/>
    <property type="project" value="InterPro"/>
</dbReference>
<evidence type="ECO:0000313" key="4">
    <source>
        <dbReference type="Proteomes" id="UP000233387"/>
    </source>
</evidence>
<dbReference type="PANTHER" id="PTHR13914:SF0">
    <property type="entry name" value="PROLINE DEHYDROGENASE 1, MITOCHONDRIAL"/>
    <property type="match status" value="1"/>
</dbReference>
<name>A0A2N3IKK6_9BACT</name>
<keyword evidence="1" id="KW-0560">Oxidoreductase</keyword>
<evidence type="ECO:0000313" key="3">
    <source>
        <dbReference type="EMBL" id="PKQ70743.1"/>
    </source>
</evidence>
<evidence type="ECO:0000256" key="1">
    <source>
        <dbReference type="ARBA" id="ARBA00023002"/>
    </source>
</evidence>
<dbReference type="GO" id="GO:0010133">
    <property type="term" value="P:L-proline catabolic process to L-glutamate"/>
    <property type="evidence" value="ECO:0007669"/>
    <property type="project" value="TreeGrafter"/>
</dbReference>
<dbReference type="Pfam" id="PF01619">
    <property type="entry name" value="Pro_dh"/>
    <property type="match status" value="1"/>
</dbReference>
<dbReference type="Gene3D" id="3.20.20.220">
    <property type="match status" value="1"/>
</dbReference>
<reference evidence="3 4" key="1">
    <citation type="submission" date="2017-06" db="EMBL/GenBank/DDBJ databases">
        <title>Raineya orbicola gen. nov., sp. nov. a slightly thermophilic bacterium of the phylum Bacteroidetes and the description of Raineyaceae fam. nov.</title>
        <authorList>
            <person name="Albuquerque L."/>
            <person name="Polonia A.R.M."/>
            <person name="Barroso C."/>
            <person name="Froufe H.J.C."/>
            <person name="Lage O."/>
            <person name="Lobo-Da-Cunha A."/>
            <person name="Egas C."/>
            <person name="Da Costa M.S."/>
        </authorList>
    </citation>
    <scope>NUCLEOTIDE SEQUENCE [LARGE SCALE GENOMIC DNA]</scope>
    <source>
        <strain evidence="3 4">SPSPC-11</strain>
    </source>
</reference>
<dbReference type="InterPro" id="IPR002872">
    <property type="entry name" value="Proline_DH_dom"/>
</dbReference>
<dbReference type="InterPro" id="IPR015659">
    <property type="entry name" value="Proline_oxidase"/>
</dbReference>
<evidence type="ECO:0000259" key="2">
    <source>
        <dbReference type="Pfam" id="PF01619"/>
    </source>
</evidence>
<dbReference type="GO" id="GO:0071949">
    <property type="term" value="F:FAD binding"/>
    <property type="evidence" value="ECO:0007669"/>
    <property type="project" value="TreeGrafter"/>
</dbReference>
<dbReference type="PANTHER" id="PTHR13914">
    <property type="entry name" value="PROLINE OXIDASE"/>
    <property type="match status" value="1"/>
</dbReference>
<dbReference type="EMBL" id="NKXO01000003">
    <property type="protein sequence ID" value="PKQ70743.1"/>
    <property type="molecule type" value="Genomic_DNA"/>
</dbReference>
<gene>
    <name evidence="3" type="ORF">Rain11_0280</name>
</gene>
<comment type="caution">
    <text evidence="3">The sequence shown here is derived from an EMBL/GenBank/DDBJ whole genome shotgun (WGS) entry which is preliminary data.</text>
</comment>
<proteinExistence type="predicted"/>
<dbReference type="OrthoDB" id="1401444at2"/>
<feature type="domain" description="Proline dehydrogenase" evidence="2">
    <location>
        <begin position="82"/>
        <end position="381"/>
    </location>
</feature>
<dbReference type="SUPFAM" id="SSF51730">
    <property type="entry name" value="FAD-linked oxidoreductase"/>
    <property type="match status" value="1"/>
</dbReference>
<dbReference type="Proteomes" id="UP000233387">
    <property type="component" value="Unassembled WGS sequence"/>
</dbReference>
<sequence>MEVLTQSVPMSFEDTATAFEAQSDSQLNKTYWLFWAMNSNFLVKYGTAFLKFAFKYRLPFVKNIVRNTIFEHFCGGENIEDCEKTIQELAKYHIGAILDYSVEGEKNEKSFDATCEEILHTIEKADHNPNIPFSVFKVTGIARFGLLEKIQAGEKLTESEQTEWERVQKRFDAICRKAYELDVNLLVDGEETWIQDVIDRLTYEAMEKYNKQRAVIYNTYQLYRSDMLDNLKKAFAEAESKGYFLGAKLVRGAYMEKEAERAEKLGYKNPIQPSKESCDRDFNEATHFCMEHLDKISICLGTHNEYSNLLLTQLMQEKGIARDDKRIYFAQLFGMSDQISYALAKAGYNVVKYVPYGPVEAVMPYLFRRAAENTSIAGQSSREFNLVKKECERRKQLKKSA</sequence>